<dbReference type="PANTHER" id="PTHR11439">
    <property type="entry name" value="GAG-POL-RELATED RETROTRANSPOSON"/>
    <property type="match status" value="1"/>
</dbReference>
<reference evidence="2 3" key="1">
    <citation type="submission" date="2019-05" db="EMBL/GenBank/DDBJ databases">
        <title>Mikania micrantha, genome provides insights into the molecular mechanism of rapid growth.</title>
        <authorList>
            <person name="Liu B."/>
        </authorList>
    </citation>
    <scope>NUCLEOTIDE SEQUENCE [LARGE SCALE GENOMIC DNA]</scope>
    <source>
        <strain evidence="2">NLD-2019</strain>
        <tissue evidence="2">Leaf</tissue>
    </source>
</reference>
<feature type="region of interest" description="Disordered" evidence="1">
    <location>
        <begin position="203"/>
        <end position="230"/>
    </location>
</feature>
<dbReference type="Proteomes" id="UP000326396">
    <property type="component" value="Linkage Group LG3"/>
</dbReference>
<comment type="caution">
    <text evidence="2">The sequence shown here is derived from an EMBL/GenBank/DDBJ whole genome shotgun (WGS) entry which is preliminary data.</text>
</comment>
<gene>
    <name evidence="2" type="ORF">E3N88_25385</name>
</gene>
<evidence type="ECO:0000313" key="2">
    <source>
        <dbReference type="EMBL" id="KAD4385217.1"/>
    </source>
</evidence>
<accession>A0A5N6N521</accession>
<name>A0A5N6N521_9ASTR</name>
<dbReference type="EMBL" id="SZYD01000013">
    <property type="protein sequence ID" value="KAD4385217.1"/>
    <property type="molecule type" value="Genomic_DNA"/>
</dbReference>
<organism evidence="2 3">
    <name type="scientific">Mikania micrantha</name>
    <name type="common">bitter vine</name>
    <dbReference type="NCBI Taxonomy" id="192012"/>
    <lineage>
        <taxon>Eukaryota</taxon>
        <taxon>Viridiplantae</taxon>
        <taxon>Streptophyta</taxon>
        <taxon>Embryophyta</taxon>
        <taxon>Tracheophyta</taxon>
        <taxon>Spermatophyta</taxon>
        <taxon>Magnoliopsida</taxon>
        <taxon>eudicotyledons</taxon>
        <taxon>Gunneridae</taxon>
        <taxon>Pentapetalae</taxon>
        <taxon>asterids</taxon>
        <taxon>campanulids</taxon>
        <taxon>Asterales</taxon>
        <taxon>Asteraceae</taxon>
        <taxon>Asteroideae</taxon>
        <taxon>Heliantheae alliance</taxon>
        <taxon>Eupatorieae</taxon>
        <taxon>Mikania</taxon>
    </lineage>
</organism>
<proteinExistence type="predicted"/>
<evidence type="ECO:0000313" key="3">
    <source>
        <dbReference type="Proteomes" id="UP000326396"/>
    </source>
</evidence>
<dbReference type="AlphaFoldDB" id="A0A5N6N521"/>
<evidence type="ECO:0000256" key="1">
    <source>
        <dbReference type="SAM" id="MobiDB-lite"/>
    </source>
</evidence>
<dbReference type="OrthoDB" id="128382at2759"/>
<sequence>MFQKGNRTMILVNAGRPRMRRIERSKFSVLCMDEEWDEMLSKDLVANKCGPKINWREIKSITKSSFWKPIKPKDDGYEQWEHNDLVVFSWLIQNIEPSLASNLTEFPTAKALWDALVVTYSSGKDNHNPNPMTCTADIATYNKIRAEQKLFQFLNALDQQFDPIKRHILRWDPLPSAEGAYAVVRKRRHTEVFLGLLPRRRKASLPKGKKPGEVSVAAGNQKAANTDSENLTGGFGGIAAEQMGTNTSERGMIDCKPVSTPMIANLKLHMEEGVELADKERYQRMVGKLIYLSHTRPDIAYEVGVVSQFMHQPQVSHMEGVSRIIRYLKGTVGHGVIFKSNGHLGIQSYTDADWAGDKENRRSTSGYLTLVGGNLVTWRSKKQKVVALSIAEAEFRGIT</sequence>
<evidence type="ECO:0008006" key="4">
    <source>
        <dbReference type="Google" id="ProtNLM"/>
    </source>
</evidence>
<protein>
    <recommendedName>
        <fullName evidence="4">Reverse transcriptase Ty1/copia-type domain-containing protein</fullName>
    </recommendedName>
</protein>
<keyword evidence="3" id="KW-1185">Reference proteome</keyword>
<dbReference type="CDD" id="cd09272">
    <property type="entry name" value="RNase_HI_RT_Ty1"/>
    <property type="match status" value="1"/>
</dbReference>
<dbReference type="PANTHER" id="PTHR11439:SF467">
    <property type="entry name" value="INTEGRASE CATALYTIC DOMAIN-CONTAINING PROTEIN"/>
    <property type="match status" value="1"/>
</dbReference>